<protein>
    <recommendedName>
        <fullName evidence="1">DUF6933 domain-containing protein</fullName>
    </recommendedName>
</protein>
<proteinExistence type="predicted"/>
<feature type="domain" description="DUF6933" evidence="1">
    <location>
        <begin position="3"/>
        <end position="168"/>
    </location>
</feature>
<evidence type="ECO:0000313" key="2">
    <source>
        <dbReference type="EMBL" id="SFC10367.1"/>
    </source>
</evidence>
<reference evidence="3" key="1">
    <citation type="submission" date="2016-10" db="EMBL/GenBank/DDBJ databases">
        <authorList>
            <person name="Varghese N."/>
            <person name="Submissions S."/>
        </authorList>
    </citation>
    <scope>NUCLEOTIDE SEQUENCE [LARGE SCALE GENOMIC DNA]</scope>
    <source>
        <strain evidence="3">DSM 23664</strain>
    </source>
</reference>
<sequence length="183" mass="20597">MFIHCTKKAEKVLRESGLFNDHSNESPFVKEVAIRDEMLHWHLNNLKVNGADLLLLTHDVSGVAAAFHMKDSVTVKNQLDAFLPPAIKQLFLLAKCSNLFIKEYTDQSEGFVFTSSSGIKQLSKNTVAAKHVNRKLMNLEPNKIFQSKLTDSYNSVPKKSLDYQSPNDVLLKQSKIWLNAGHG</sequence>
<name>A0A1I1GEX8_9LACT</name>
<dbReference type="RefSeq" id="WP_091528827.1">
    <property type="nucleotide sequence ID" value="NZ_FOLT01000003.1"/>
</dbReference>
<dbReference type="InterPro" id="IPR053864">
    <property type="entry name" value="DUF6933"/>
</dbReference>
<evidence type="ECO:0000313" key="3">
    <source>
        <dbReference type="Proteomes" id="UP000199612"/>
    </source>
</evidence>
<dbReference type="OrthoDB" id="9801392at2"/>
<dbReference type="Pfam" id="PF22016">
    <property type="entry name" value="DUF6933"/>
    <property type="match status" value="1"/>
</dbReference>
<dbReference type="AlphaFoldDB" id="A0A1I1GEX8"/>
<accession>A0A1I1GEX8</accession>
<dbReference type="Proteomes" id="UP000199612">
    <property type="component" value="Unassembled WGS sequence"/>
</dbReference>
<dbReference type="EMBL" id="FOLT01000003">
    <property type="protein sequence ID" value="SFC10367.1"/>
    <property type="molecule type" value="Genomic_DNA"/>
</dbReference>
<keyword evidence="3" id="KW-1185">Reference proteome</keyword>
<organism evidence="2 3">
    <name type="scientific">Alkalibacterium subtropicum</name>
    <dbReference type="NCBI Taxonomy" id="753702"/>
    <lineage>
        <taxon>Bacteria</taxon>
        <taxon>Bacillati</taxon>
        <taxon>Bacillota</taxon>
        <taxon>Bacilli</taxon>
        <taxon>Lactobacillales</taxon>
        <taxon>Carnobacteriaceae</taxon>
        <taxon>Alkalibacterium</taxon>
    </lineage>
</organism>
<gene>
    <name evidence="2" type="ORF">SAMN04488102_10354</name>
</gene>
<evidence type="ECO:0000259" key="1">
    <source>
        <dbReference type="Pfam" id="PF22016"/>
    </source>
</evidence>